<evidence type="ECO:0000256" key="5">
    <source>
        <dbReference type="ARBA" id="ARBA00022723"/>
    </source>
</evidence>
<keyword evidence="11" id="KW-0472">Membrane</keyword>
<evidence type="ECO:0008006" key="14">
    <source>
        <dbReference type="Google" id="ProtNLM"/>
    </source>
</evidence>
<keyword evidence="7 9" id="KW-0408">Iron</keyword>
<keyword evidence="11" id="KW-1133">Transmembrane helix</keyword>
<evidence type="ECO:0000256" key="6">
    <source>
        <dbReference type="ARBA" id="ARBA00023002"/>
    </source>
</evidence>
<dbReference type="PANTHER" id="PTHR46300:SF7">
    <property type="entry name" value="P450, PUTATIVE (EUROFUNG)-RELATED"/>
    <property type="match status" value="1"/>
</dbReference>
<dbReference type="InterPro" id="IPR036396">
    <property type="entry name" value="Cyt_P450_sf"/>
</dbReference>
<dbReference type="Gene3D" id="1.10.630.10">
    <property type="entry name" value="Cytochrome P450"/>
    <property type="match status" value="1"/>
</dbReference>
<comment type="similarity">
    <text evidence="3 10">Belongs to the cytochrome P450 family.</text>
</comment>
<dbReference type="EMBL" id="SGPL01000078">
    <property type="protein sequence ID" value="THH18356.1"/>
    <property type="molecule type" value="Genomic_DNA"/>
</dbReference>
<evidence type="ECO:0000256" key="1">
    <source>
        <dbReference type="ARBA" id="ARBA00001971"/>
    </source>
</evidence>
<dbReference type="GO" id="GO:0016705">
    <property type="term" value="F:oxidoreductase activity, acting on paired donors, with incorporation or reduction of molecular oxygen"/>
    <property type="evidence" value="ECO:0007669"/>
    <property type="project" value="InterPro"/>
</dbReference>
<dbReference type="CDD" id="cd11065">
    <property type="entry name" value="CYP64-like"/>
    <property type="match status" value="1"/>
</dbReference>
<dbReference type="InterPro" id="IPR001128">
    <property type="entry name" value="Cyt_P450"/>
</dbReference>
<protein>
    <recommendedName>
        <fullName evidence="14">Cytochrome P450</fullName>
    </recommendedName>
</protein>
<accession>A0A4S4M026</accession>
<keyword evidence="11" id="KW-0812">Transmembrane</keyword>
<dbReference type="Pfam" id="PF00067">
    <property type="entry name" value="p450"/>
    <property type="match status" value="2"/>
</dbReference>
<keyword evidence="5 9" id="KW-0479">Metal-binding</keyword>
<evidence type="ECO:0000256" key="4">
    <source>
        <dbReference type="ARBA" id="ARBA00022617"/>
    </source>
</evidence>
<dbReference type="PANTHER" id="PTHR46300">
    <property type="entry name" value="P450, PUTATIVE (EUROFUNG)-RELATED-RELATED"/>
    <property type="match status" value="1"/>
</dbReference>
<dbReference type="PRINTS" id="PR00463">
    <property type="entry name" value="EP450I"/>
</dbReference>
<keyword evidence="6 10" id="KW-0560">Oxidoreductase</keyword>
<organism evidence="12 13">
    <name type="scientific">Bondarzewia mesenterica</name>
    <dbReference type="NCBI Taxonomy" id="1095465"/>
    <lineage>
        <taxon>Eukaryota</taxon>
        <taxon>Fungi</taxon>
        <taxon>Dikarya</taxon>
        <taxon>Basidiomycota</taxon>
        <taxon>Agaricomycotina</taxon>
        <taxon>Agaricomycetes</taxon>
        <taxon>Russulales</taxon>
        <taxon>Bondarzewiaceae</taxon>
        <taxon>Bondarzewia</taxon>
    </lineage>
</organism>
<keyword evidence="8 10" id="KW-0503">Monooxygenase</keyword>
<dbReference type="PROSITE" id="PS00086">
    <property type="entry name" value="CYTOCHROME_P450"/>
    <property type="match status" value="1"/>
</dbReference>
<dbReference type="Proteomes" id="UP000310158">
    <property type="component" value="Unassembled WGS sequence"/>
</dbReference>
<dbReference type="SUPFAM" id="SSF48264">
    <property type="entry name" value="Cytochrome P450"/>
    <property type="match status" value="2"/>
</dbReference>
<dbReference type="GO" id="GO:0005506">
    <property type="term" value="F:iron ion binding"/>
    <property type="evidence" value="ECO:0007669"/>
    <property type="project" value="InterPro"/>
</dbReference>
<dbReference type="OrthoDB" id="2789670at2759"/>
<comment type="pathway">
    <text evidence="2">Secondary metabolite biosynthesis.</text>
</comment>
<dbReference type="GO" id="GO:0004497">
    <property type="term" value="F:monooxygenase activity"/>
    <property type="evidence" value="ECO:0007669"/>
    <property type="project" value="UniProtKB-KW"/>
</dbReference>
<reference evidence="12 13" key="1">
    <citation type="submission" date="2019-02" db="EMBL/GenBank/DDBJ databases">
        <title>Genome sequencing of the rare red list fungi Bondarzewia mesenterica.</title>
        <authorList>
            <person name="Buettner E."/>
            <person name="Kellner H."/>
        </authorList>
    </citation>
    <scope>NUCLEOTIDE SEQUENCE [LARGE SCALE GENOMIC DNA]</scope>
    <source>
        <strain evidence="12 13">DSM 108281</strain>
    </source>
</reference>
<gene>
    <name evidence="12" type="ORF">EW146_g2619</name>
</gene>
<dbReference type="InterPro" id="IPR017972">
    <property type="entry name" value="Cyt_P450_CS"/>
</dbReference>
<evidence type="ECO:0000256" key="9">
    <source>
        <dbReference type="PIRSR" id="PIRSR602401-1"/>
    </source>
</evidence>
<comment type="caution">
    <text evidence="12">The sequence shown here is derived from an EMBL/GenBank/DDBJ whole genome shotgun (WGS) entry which is preliminary data.</text>
</comment>
<comment type="cofactor">
    <cofactor evidence="1 9">
        <name>heme</name>
        <dbReference type="ChEBI" id="CHEBI:30413"/>
    </cofactor>
</comment>
<feature type="binding site" description="axial binding residue" evidence="9">
    <location>
        <position position="508"/>
    </location>
    <ligand>
        <name>heme</name>
        <dbReference type="ChEBI" id="CHEBI:30413"/>
    </ligand>
    <ligandPart>
        <name>Fe</name>
        <dbReference type="ChEBI" id="CHEBI:18248"/>
    </ligandPart>
</feature>
<name>A0A4S4M026_9AGAM</name>
<dbReference type="GO" id="GO:0020037">
    <property type="term" value="F:heme binding"/>
    <property type="evidence" value="ECO:0007669"/>
    <property type="project" value="InterPro"/>
</dbReference>
<dbReference type="AlphaFoldDB" id="A0A4S4M026"/>
<keyword evidence="4 9" id="KW-0349">Heme</keyword>
<proteinExistence type="inferred from homology"/>
<dbReference type="InterPro" id="IPR050364">
    <property type="entry name" value="Cytochrome_P450_fung"/>
</dbReference>
<evidence type="ECO:0000256" key="2">
    <source>
        <dbReference type="ARBA" id="ARBA00005179"/>
    </source>
</evidence>
<keyword evidence="13" id="KW-1185">Reference proteome</keyword>
<evidence type="ECO:0000256" key="3">
    <source>
        <dbReference type="ARBA" id="ARBA00010617"/>
    </source>
</evidence>
<evidence type="ECO:0000313" key="13">
    <source>
        <dbReference type="Proteomes" id="UP000310158"/>
    </source>
</evidence>
<evidence type="ECO:0000256" key="7">
    <source>
        <dbReference type="ARBA" id="ARBA00023004"/>
    </source>
</evidence>
<evidence type="ECO:0000256" key="11">
    <source>
        <dbReference type="SAM" id="Phobius"/>
    </source>
</evidence>
<evidence type="ECO:0000313" key="12">
    <source>
        <dbReference type="EMBL" id="THH18356.1"/>
    </source>
</evidence>
<feature type="transmembrane region" description="Helical" evidence="11">
    <location>
        <begin position="35"/>
        <end position="54"/>
    </location>
</feature>
<evidence type="ECO:0000256" key="10">
    <source>
        <dbReference type="RuleBase" id="RU000461"/>
    </source>
</evidence>
<evidence type="ECO:0000256" key="8">
    <source>
        <dbReference type="ARBA" id="ARBA00023033"/>
    </source>
</evidence>
<dbReference type="InterPro" id="IPR002401">
    <property type="entry name" value="Cyt_P450_E_grp-I"/>
</dbReference>
<sequence length="609" mass="68118">MAQDLSDSTLILIYSPSPSVISVSPLLFRQLQDMILSPIALCALALLLALVYLIHRWRAGASSPLPPGPARLPLIGNLLDWPIQAGWLRFTEWSKIYGDVVHIEIFGVHVVILNSVETAQGLMNQAIYSDRPYLAMAGELMGFSPSIVLSPYNDHWKAMRKLTHQHLNKLACQELQPSQALDTKLLLRLFLETPHEYRSSLRYVLGKNLIENTYGITVESPSNQFVKLSRETHEVIQNAVIPGSFFVDIFPSLKYVPAWLPGAGFKHLARLARGRGARMVDTPFLEVKRSMENGTPNASVVASLLQDTVHDEMGKDEYEFTVKWAAGSLYGAGTESTVSALETFFLMMALNPGVQKKAHEELDRVVGKDRLPAFEDRDSLPYIEAIMKETLRGKLSERDLSVLTRLGIQVSRIGCRKTTCTKVNTWRHDVGTRKQEDSPPAELFFCTGYHLPKGAIVISNIWGMSKDARYYKEPMRFKPERFLKSPGGGEEPELDPAALVFGFGRRACLGVHYSTATLYITMASVLAAFEIRAQDEQGVDVDVQPDFTGGFVRYTFLCWVPVGLTLADSITRLAFFFFCPFFSHPKPFPCRIVPRSKAAVDLVLRTAEQ</sequence>